<evidence type="ECO:0000313" key="1">
    <source>
        <dbReference type="EMBL" id="UYM14457.1"/>
    </source>
</evidence>
<sequence length="84" mass="9068">MIKIVVNTPKGRVGKTTTATNIALLLVQKDIESLTDALTECGIDQLLATAHLPFTSSPDSPIFINDPTYRDCLENLLEEVGIGI</sequence>
<dbReference type="EMBL" id="CP103300">
    <property type="protein sequence ID" value="UYM14457.1"/>
    <property type="molecule type" value="Genomic_DNA"/>
</dbReference>
<keyword evidence="2" id="KW-1185">Reference proteome</keyword>
<dbReference type="InterPro" id="IPR027417">
    <property type="entry name" value="P-loop_NTPase"/>
</dbReference>
<gene>
    <name evidence="1" type="ORF">NX720_16350</name>
</gene>
<name>A0ABY6GNY8_9GAMM</name>
<dbReference type="Gene3D" id="3.40.50.300">
    <property type="entry name" value="P-loop containing nucleotide triphosphate hydrolases"/>
    <property type="match status" value="1"/>
</dbReference>
<evidence type="ECO:0000313" key="2">
    <source>
        <dbReference type="Proteomes" id="UP001163255"/>
    </source>
</evidence>
<organism evidence="1 2">
    <name type="scientific">Endozoicomonas euniceicola</name>
    <dbReference type="NCBI Taxonomy" id="1234143"/>
    <lineage>
        <taxon>Bacteria</taxon>
        <taxon>Pseudomonadati</taxon>
        <taxon>Pseudomonadota</taxon>
        <taxon>Gammaproteobacteria</taxon>
        <taxon>Oceanospirillales</taxon>
        <taxon>Endozoicomonadaceae</taxon>
        <taxon>Endozoicomonas</taxon>
    </lineage>
</organism>
<evidence type="ECO:0008006" key="3">
    <source>
        <dbReference type="Google" id="ProtNLM"/>
    </source>
</evidence>
<dbReference type="Proteomes" id="UP001163255">
    <property type="component" value="Chromosome"/>
</dbReference>
<protein>
    <recommendedName>
        <fullName evidence="3">AAA domain-containing protein</fullName>
    </recommendedName>
</protein>
<dbReference type="SUPFAM" id="SSF52540">
    <property type="entry name" value="P-loop containing nucleoside triphosphate hydrolases"/>
    <property type="match status" value="1"/>
</dbReference>
<reference evidence="1" key="1">
    <citation type="submission" date="2022-10" db="EMBL/GenBank/DDBJ databases">
        <title>Completed Genome Sequence of two octocoral isolated bacterium, Endozoicomonas euniceicola EF212T and Endozoicomonas gorgoniicola PS125T.</title>
        <authorList>
            <person name="Chiou Y.-J."/>
            <person name="Chen Y.-H."/>
        </authorList>
    </citation>
    <scope>NUCLEOTIDE SEQUENCE</scope>
    <source>
        <strain evidence="1">EF212</strain>
    </source>
</reference>
<accession>A0ABY6GNY8</accession>
<proteinExistence type="predicted"/>
<dbReference type="RefSeq" id="WP_262595949.1">
    <property type="nucleotide sequence ID" value="NZ_CP103300.1"/>
</dbReference>